<evidence type="ECO:0000259" key="1">
    <source>
        <dbReference type="PROSITE" id="PS51746"/>
    </source>
</evidence>
<accession>A0A0D3KPH2</accession>
<dbReference type="HOGENOM" id="CLU_2077533_0_0_1"/>
<reference evidence="3" key="1">
    <citation type="journal article" date="2013" name="Nature">
        <title>Pan genome of the phytoplankton Emiliania underpins its global distribution.</title>
        <authorList>
            <person name="Read B.A."/>
            <person name="Kegel J."/>
            <person name="Klute M.J."/>
            <person name="Kuo A."/>
            <person name="Lefebvre S.C."/>
            <person name="Maumus F."/>
            <person name="Mayer C."/>
            <person name="Miller J."/>
            <person name="Monier A."/>
            <person name="Salamov A."/>
            <person name="Young J."/>
            <person name="Aguilar M."/>
            <person name="Claverie J.M."/>
            <person name="Frickenhaus S."/>
            <person name="Gonzalez K."/>
            <person name="Herman E.K."/>
            <person name="Lin Y.C."/>
            <person name="Napier J."/>
            <person name="Ogata H."/>
            <person name="Sarno A.F."/>
            <person name="Shmutz J."/>
            <person name="Schroeder D."/>
            <person name="de Vargas C."/>
            <person name="Verret F."/>
            <person name="von Dassow P."/>
            <person name="Valentin K."/>
            <person name="Van de Peer Y."/>
            <person name="Wheeler G."/>
            <person name="Dacks J.B."/>
            <person name="Delwiche C.F."/>
            <person name="Dyhrman S.T."/>
            <person name="Glockner G."/>
            <person name="John U."/>
            <person name="Richards T."/>
            <person name="Worden A.Z."/>
            <person name="Zhang X."/>
            <person name="Grigoriev I.V."/>
            <person name="Allen A.E."/>
            <person name="Bidle K."/>
            <person name="Borodovsky M."/>
            <person name="Bowler C."/>
            <person name="Brownlee C."/>
            <person name="Cock J.M."/>
            <person name="Elias M."/>
            <person name="Gladyshev V.N."/>
            <person name="Groth M."/>
            <person name="Guda C."/>
            <person name="Hadaegh A."/>
            <person name="Iglesias-Rodriguez M.D."/>
            <person name="Jenkins J."/>
            <person name="Jones B.M."/>
            <person name="Lawson T."/>
            <person name="Leese F."/>
            <person name="Lindquist E."/>
            <person name="Lobanov A."/>
            <person name="Lomsadze A."/>
            <person name="Malik S.B."/>
            <person name="Marsh M.E."/>
            <person name="Mackinder L."/>
            <person name="Mock T."/>
            <person name="Mueller-Roeber B."/>
            <person name="Pagarete A."/>
            <person name="Parker M."/>
            <person name="Probert I."/>
            <person name="Quesneville H."/>
            <person name="Raines C."/>
            <person name="Rensing S.A."/>
            <person name="Riano-Pachon D.M."/>
            <person name="Richier S."/>
            <person name="Rokitta S."/>
            <person name="Shiraiwa Y."/>
            <person name="Soanes D.M."/>
            <person name="van der Giezen M."/>
            <person name="Wahlund T.M."/>
            <person name="Williams B."/>
            <person name="Wilson W."/>
            <person name="Wolfe G."/>
            <person name="Wurch L.L."/>
        </authorList>
    </citation>
    <scope>NUCLEOTIDE SEQUENCE</scope>
</reference>
<evidence type="ECO:0000313" key="3">
    <source>
        <dbReference type="Proteomes" id="UP000013827"/>
    </source>
</evidence>
<name>A0A0D3KPH2_EMIH1</name>
<dbReference type="Pfam" id="PF00481">
    <property type="entry name" value="PP2C"/>
    <property type="match status" value="1"/>
</dbReference>
<dbReference type="GeneID" id="17282926"/>
<dbReference type="Proteomes" id="UP000013827">
    <property type="component" value="Unassembled WGS sequence"/>
</dbReference>
<evidence type="ECO:0000313" key="2">
    <source>
        <dbReference type="EnsemblProtists" id="EOD37657"/>
    </source>
</evidence>
<dbReference type="SUPFAM" id="SSF81606">
    <property type="entry name" value="PP2C-like"/>
    <property type="match status" value="1"/>
</dbReference>
<dbReference type="PROSITE" id="PS51746">
    <property type="entry name" value="PPM_2"/>
    <property type="match status" value="1"/>
</dbReference>
<protein>
    <recommendedName>
        <fullName evidence="1">PPM-type phosphatase domain-containing protein</fullName>
    </recommendedName>
</protein>
<dbReference type="AlphaFoldDB" id="A0A0D3KPH2"/>
<dbReference type="Gene3D" id="3.60.40.10">
    <property type="entry name" value="PPM-type phosphatase domain"/>
    <property type="match status" value="1"/>
</dbReference>
<dbReference type="InterPro" id="IPR036457">
    <property type="entry name" value="PPM-type-like_dom_sf"/>
</dbReference>
<dbReference type="KEGG" id="ehx:EMIHUDRAFT_225233"/>
<organism evidence="2 3">
    <name type="scientific">Emiliania huxleyi (strain CCMP1516)</name>
    <dbReference type="NCBI Taxonomy" id="280463"/>
    <lineage>
        <taxon>Eukaryota</taxon>
        <taxon>Haptista</taxon>
        <taxon>Haptophyta</taxon>
        <taxon>Prymnesiophyceae</taxon>
        <taxon>Isochrysidales</taxon>
        <taxon>Noelaerhabdaceae</taxon>
        <taxon>Emiliania</taxon>
    </lineage>
</organism>
<dbReference type="PaxDb" id="2903-EOD37657"/>
<sequence>MRVAVNTPAGKWQVAVARALGGSEWRGGGISDAADVTTLRLDESHTFLVLASDGVWGVLDQLAEGSAARSRGVAWRVAAARAAGKSAGDIADGLVRCAAREGGTDNASCIVLLLGSGT</sequence>
<dbReference type="InterPro" id="IPR001932">
    <property type="entry name" value="PPM-type_phosphatase-like_dom"/>
</dbReference>
<reference evidence="2" key="2">
    <citation type="submission" date="2024-10" db="UniProtKB">
        <authorList>
            <consortium name="EnsemblProtists"/>
        </authorList>
    </citation>
    <scope>IDENTIFICATION</scope>
</reference>
<dbReference type="EnsemblProtists" id="EOD37657">
    <property type="protein sequence ID" value="EOD37657"/>
    <property type="gene ID" value="EMIHUDRAFT_225233"/>
</dbReference>
<feature type="domain" description="PPM-type phosphatase" evidence="1">
    <location>
        <begin position="1"/>
        <end position="114"/>
    </location>
</feature>
<dbReference type="RefSeq" id="XP_005790086.1">
    <property type="nucleotide sequence ID" value="XM_005790029.1"/>
</dbReference>
<keyword evidence="3" id="KW-1185">Reference proteome</keyword>
<proteinExistence type="predicted"/>